<keyword evidence="1" id="KW-0732">Signal</keyword>
<feature type="signal peptide" evidence="1">
    <location>
        <begin position="1"/>
        <end position="30"/>
    </location>
</feature>
<keyword evidence="3" id="KW-1185">Reference proteome</keyword>
<dbReference type="RefSeq" id="WP_199704812.1">
    <property type="nucleotide sequence ID" value="NZ_JAEMNV010000004.1"/>
</dbReference>
<accession>A0A934U3Y7</accession>
<comment type="caution">
    <text evidence="2">The sequence shown here is derived from an EMBL/GenBank/DDBJ whole genome shotgun (WGS) entry which is preliminary data.</text>
</comment>
<organism evidence="2 3">
    <name type="scientific">Antrihabitans stalagmiti</name>
    <dbReference type="NCBI Taxonomy" id="2799499"/>
    <lineage>
        <taxon>Bacteria</taxon>
        <taxon>Bacillati</taxon>
        <taxon>Actinomycetota</taxon>
        <taxon>Actinomycetes</taxon>
        <taxon>Mycobacteriales</taxon>
        <taxon>Nocardiaceae</taxon>
        <taxon>Antrihabitans</taxon>
    </lineage>
</organism>
<dbReference type="Proteomes" id="UP000655868">
    <property type="component" value="Unassembled WGS sequence"/>
</dbReference>
<evidence type="ECO:0000256" key="1">
    <source>
        <dbReference type="SAM" id="SignalP"/>
    </source>
</evidence>
<sequence length="201" mass="20196">MRTHRIGSWGPALVATIAALTFATSGAASAEPAAPTSGDLMAIAAADSPEAVAIAEDLLHFAGPSTGSFSPATNVPQPFPQAAPTFGGGCGGGITPVAMTRAWVHPGPTAVPEVPVGEVKVYAAPTIPVLPAHSDLKFAWLNVDTNIGGLETLDDVIGDVPQLSKTVKSGTGRIVGTLYGSLSYVNGITCALTPTMGGFFA</sequence>
<dbReference type="AlphaFoldDB" id="A0A934U3Y7"/>
<gene>
    <name evidence="2" type="ORF">JGU71_14240</name>
</gene>
<evidence type="ECO:0000313" key="2">
    <source>
        <dbReference type="EMBL" id="MBJ8340050.1"/>
    </source>
</evidence>
<evidence type="ECO:0008006" key="4">
    <source>
        <dbReference type="Google" id="ProtNLM"/>
    </source>
</evidence>
<name>A0A934U3Y7_9NOCA</name>
<feature type="chain" id="PRO_5036770044" description="Secreted protein" evidence="1">
    <location>
        <begin position="31"/>
        <end position="201"/>
    </location>
</feature>
<protein>
    <recommendedName>
        <fullName evidence="4">Secreted protein</fullName>
    </recommendedName>
</protein>
<reference evidence="2" key="1">
    <citation type="submission" date="2020-12" db="EMBL/GenBank/DDBJ databases">
        <title>Antrihabitans popcorni sp. nov. and Antrihabitans auranticaus sp. nov., isolated from a larva cave.</title>
        <authorList>
            <person name="Lee S.D."/>
            <person name="Kim I.S."/>
        </authorList>
    </citation>
    <scope>NUCLEOTIDE SEQUENCE</scope>
    <source>
        <strain evidence="2">YC3-6</strain>
    </source>
</reference>
<dbReference type="EMBL" id="JAEMNV010000004">
    <property type="protein sequence ID" value="MBJ8340050.1"/>
    <property type="molecule type" value="Genomic_DNA"/>
</dbReference>
<proteinExistence type="predicted"/>
<evidence type="ECO:0000313" key="3">
    <source>
        <dbReference type="Proteomes" id="UP000655868"/>
    </source>
</evidence>